<sequence length="235" mass="27749">MTKSFYLHLSASNQCSYLESNRSSSQVVVPPEDITAVDYADMLRQGFRRSGIFVYRPHCQHCQACMSLRVDVAKFVPSKRFRRVLNKNKNLTCRELPLGWEEEHFQLYMRYQAQRHQEKQDEDHTRADYKEFVLNSNVNSRLLEYRDSNNLVVMVSLIDISDDGISAVYTFYDTDNKNSLGHYGILCQIKLCHALSKPWLYLGYWVEGCHKLNYKMDYQPAEVFHRDQWIPCHQD</sequence>
<evidence type="ECO:0000313" key="8">
    <source>
        <dbReference type="EMBL" id="SUA52789.1"/>
    </source>
</evidence>
<evidence type="ECO:0000256" key="3">
    <source>
        <dbReference type="ARBA" id="ARBA00023315"/>
    </source>
</evidence>
<dbReference type="InterPro" id="IPR007472">
    <property type="entry name" value="N-end_Aminoacyl_Trfase_C"/>
</dbReference>
<dbReference type="PANTHER" id="PTHR21367">
    <property type="entry name" value="ARGININE-TRNA-PROTEIN TRANSFERASE 1"/>
    <property type="match status" value="1"/>
</dbReference>
<dbReference type="Proteomes" id="UP000594903">
    <property type="component" value="Chromosome"/>
</dbReference>
<feature type="domain" description="N-end aminoacyl transferase N-terminal" evidence="5">
    <location>
        <begin position="14"/>
        <end position="83"/>
    </location>
</feature>
<dbReference type="STRING" id="1122619.GCA_000373745_00937"/>
<dbReference type="RefSeq" id="WP_018574120.1">
    <property type="nucleotide sequence ID" value="NZ_CP065725.1"/>
</dbReference>
<organism evidence="8 9">
    <name type="scientific">Oligella ureolytica</name>
    <dbReference type="NCBI Taxonomy" id="90244"/>
    <lineage>
        <taxon>Bacteria</taxon>
        <taxon>Pseudomonadati</taxon>
        <taxon>Pseudomonadota</taxon>
        <taxon>Betaproteobacteria</taxon>
        <taxon>Burkholderiales</taxon>
        <taxon>Alcaligenaceae</taxon>
        <taxon>Oligella</taxon>
    </lineage>
</organism>
<comment type="subcellular location">
    <subcellularLocation>
        <location evidence="4">Cytoplasm</location>
    </subcellularLocation>
</comment>
<evidence type="ECO:0000256" key="2">
    <source>
        <dbReference type="ARBA" id="ARBA00022679"/>
    </source>
</evidence>
<dbReference type="OrthoDB" id="9782022at2"/>
<dbReference type="AlphaFoldDB" id="A0A378XFH8"/>
<comment type="catalytic activity">
    <reaction evidence="4">
        <text>N-terminal L-glutamyl-[protein] + L-leucyl-tRNA(Leu) = N-terminal L-leucyl-L-glutamyl-[protein] + tRNA(Leu) + H(+)</text>
        <dbReference type="Rhea" id="RHEA:50412"/>
        <dbReference type="Rhea" id="RHEA-COMP:9613"/>
        <dbReference type="Rhea" id="RHEA-COMP:9622"/>
        <dbReference type="Rhea" id="RHEA-COMP:12664"/>
        <dbReference type="Rhea" id="RHEA-COMP:12668"/>
        <dbReference type="ChEBI" id="CHEBI:15378"/>
        <dbReference type="ChEBI" id="CHEBI:64721"/>
        <dbReference type="ChEBI" id="CHEBI:78442"/>
        <dbReference type="ChEBI" id="CHEBI:78494"/>
        <dbReference type="ChEBI" id="CHEBI:133041"/>
        <dbReference type="EC" id="2.3.2.29"/>
    </reaction>
</comment>
<dbReference type="PIRSF" id="PIRSF037208">
    <property type="entry name" value="ATE_pro_prd"/>
    <property type="match status" value="1"/>
</dbReference>
<dbReference type="InterPro" id="IPR030700">
    <property type="entry name" value="N-end_Aminoacyl_Trfase"/>
</dbReference>
<reference evidence="7 10" key="2">
    <citation type="submission" date="2020-12" db="EMBL/GenBank/DDBJ databases">
        <title>FDA dAtabase for Regulatory Grade micrObial Sequences (FDA-ARGOS): Supporting development and validation of Infectious Disease Dx tests.</title>
        <authorList>
            <person name="Sproer C."/>
            <person name="Gronow S."/>
            <person name="Severitt S."/>
            <person name="Schroder I."/>
            <person name="Tallon L."/>
            <person name="Sadzewicz L."/>
            <person name="Zhao X."/>
            <person name="Boylan J."/>
            <person name="Ott S."/>
            <person name="Bowen H."/>
            <person name="Vavikolanu K."/>
            <person name="Mehta A."/>
            <person name="Aluvathingal J."/>
            <person name="Nadendla S."/>
            <person name="Lowell S."/>
            <person name="Myers T."/>
            <person name="Yan Y."/>
            <person name="Sichtig H."/>
        </authorList>
    </citation>
    <scope>NUCLEOTIDE SEQUENCE [LARGE SCALE GENOMIC DNA]</scope>
    <source>
        <strain evidence="7 10">FDAARGOS_872</strain>
    </source>
</reference>
<dbReference type="EMBL" id="UGSB01000001">
    <property type="protein sequence ID" value="SUA52789.1"/>
    <property type="molecule type" value="Genomic_DNA"/>
</dbReference>
<keyword evidence="10" id="KW-1185">Reference proteome</keyword>
<evidence type="ECO:0000313" key="7">
    <source>
        <dbReference type="EMBL" id="QPT40795.1"/>
    </source>
</evidence>
<keyword evidence="3 4" id="KW-0012">Acyltransferase</keyword>
<dbReference type="InterPro" id="IPR007471">
    <property type="entry name" value="N-end_Aminoacyl_Trfase_N"/>
</dbReference>
<gene>
    <name evidence="4" type="primary">bpt</name>
    <name evidence="7" type="ORF">I6G29_04290</name>
    <name evidence="8" type="ORF">NCTC11997_00909</name>
</gene>
<accession>A0A378XFH8</accession>
<proteinExistence type="inferred from homology"/>
<reference evidence="8 9" key="1">
    <citation type="submission" date="2018-06" db="EMBL/GenBank/DDBJ databases">
        <authorList>
            <consortium name="Pathogen Informatics"/>
            <person name="Doyle S."/>
        </authorList>
    </citation>
    <scope>NUCLEOTIDE SEQUENCE [LARGE SCALE GENOMIC DNA]</scope>
    <source>
        <strain evidence="8 9">NCTC11997</strain>
    </source>
</reference>
<evidence type="ECO:0000259" key="6">
    <source>
        <dbReference type="Pfam" id="PF04377"/>
    </source>
</evidence>
<feature type="domain" description="N-end rule aminoacyl transferase C-terminal" evidence="6">
    <location>
        <begin position="103"/>
        <end position="224"/>
    </location>
</feature>
<evidence type="ECO:0000259" key="5">
    <source>
        <dbReference type="Pfam" id="PF04376"/>
    </source>
</evidence>
<comment type="similarity">
    <text evidence="4">Belongs to the R-transferase family. Bpt subfamily.</text>
</comment>
<comment type="catalytic activity">
    <reaction evidence="4">
        <text>N-terminal L-aspartyl-[protein] + L-leucyl-tRNA(Leu) = N-terminal L-leucyl-L-aspartyl-[protein] + tRNA(Leu) + H(+)</text>
        <dbReference type="Rhea" id="RHEA:50420"/>
        <dbReference type="Rhea" id="RHEA-COMP:9613"/>
        <dbReference type="Rhea" id="RHEA-COMP:9622"/>
        <dbReference type="Rhea" id="RHEA-COMP:12669"/>
        <dbReference type="Rhea" id="RHEA-COMP:12674"/>
        <dbReference type="ChEBI" id="CHEBI:15378"/>
        <dbReference type="ChEBI" id="CHEBI:64720"/>
        <dbReference type="ChEBI" id="CHEBI:78442"/>
        <dbReference type="ChEBI" id="CHEBI:78494"/>
        <dbReference type="ChEBI" id="CHEBI:133042"/>
        <dbReference type="EC" id="2.3.2.29"/>
    </reaction>
</comment>
<evidence type="ECO:0000313" key="9">
    <source>
        <dbReference type="Proteomes" id="UP000254603"/>
    </source>
</evidence>
<dbReference type="PANTHER" id="PTHR21367:SF1">
    <property type="entry name" value="ARGINYL-TRNA--PROTEIN TRANSFERASE 1"/>
    <property type="match status" value="1"/>
</dbReference>
<evidence type="ECO:0000256" key="4">
    <source>
        <dbReference type="HAMAP-Rule" id="MF_00689"/>
    </source>
</evidence>
<evidence type="ECO:0000313" key="10">
    <source>
        <dbReference type="Proteomes" id="UP000594903"/>
    </source>
</evidence>
<dbReference type="GO" id="GO:0008914">
    <property type="term" value="F:leucyl-tRNA--protein transferase activity"/>
    <property type="evidence" value="ECO:0007669"/>
    <property type="project" value="UniProtKB-UniRule"/>
</dbReference>
<dbReference type="EMBL" id="CP065725">
    <property type="protein sequence ID" value="QPT40795.1"/>
    <property type="molecule type" value="Genomic_DNA"/>
</dbReference>
<dbReference type="GO" id="GO:0071596">
    <property type="term" value="P:ubiquitin-dependent protein catabolic process via the N-end rule pathway"/>
    <property type="evidence" value="ECO:0007669"/>
    <property type="project" value="InterPro"/>
</dbReference>
<dbReference type="SUPFAM" id="SSF55729">
    <property type="entry name" value="Acyl-CoA N-acyltransferases (Nat)"/>
    <property type="match status" value="1"/>
</dbReference>
<dbReference type="Proteomes" id="UP000254603">
    <property type="component" value="Unassembled WGS sequence"/>
</dbReference>
<dbReference type="HAMAP" id="MF_00689">
    <property type="entry name" value="Bpt"/>
    <property type="match status" value="1"/>
</dbReference>
<dbReference type="NCBIfam" id="NF002342">
    <property type="entry name" value="PRK01305.1-3"/>
    <property type="match status" value="1"/>
</dbReference>
<dbReference type="GO" id="GO:0004057">
    <property type="term" value="F:arginyl-tRNA--protein transferase activity"/>
    <property type="evidence" value="ECO:0007669"/>
    <property type="project" value="InterPro"/>
</dbReference>
<dbReference type="InterPro" id="IPR017138">
    <property type="entry name" value="Asp_Glu_LeuTrfase"/>
</dbReference>
<evidence type="ECO:0000256" key="1">
    <source>
        <dbReference type="ARBA" id="ARBA00022490"/>
    </source>
</evidence>
<dbReference type="Pfam" id="PF04376">
    <property type="entry name" value="ATE_N"/>
    <property type="match status" value="1"/>
</dbReference>
<name>A0A378XFH8_9BURK</name>
<keyword evidence="1 4" id="KW-0963">Cytoplasm</keyword>
<dbReference type="NCBIfam" id="NF002346">
    <property type="entry name" value="PRK01305.2-3"/>
    <property type="match status" value="1"/>
</dbReference>
<dbReference type="NCBIfam" id="NF002341">
    <property type="entry name" value="PRK01305.1-1"/>
    <property type="match status" value="1"/>
</dbReference>
<dbReference type="GO" id="GO:0005737">
    <property type="term" value="C:cytoplasm"/>
    <property type="evidence" value="ECO:0007669"/>
    <property type="project" value="UniProtKB-SubCell"/>
</dbReference>
<dbReference type="InterPro" id="IPR016181">
    <property type="entry name" value="Acyl_CoA_acyltransferase"/>
</dbReference>
<protein>
    <recommendedName>
        <fullName evidence="4">Aspartate/glutamate leucyltransferase</fullName>
        <ecNumber evidence="4">2.3.2.29</ecNumber>
    </recommendedName>
</protein>
<comment type="function">
    <text evidence="4">Functions in the N-end rule pathway of protein degradation where it conjugates Leu from its aminoacyl-tRNA to the N-termini of proteins containing an N-terminal aspartate or glutamate.</text>
</comment>
<dbReference type="EC" id="2.3.2.29" evidence="4"/>
<dbReference type="Pfam" id="PF04377">
    <property type="entry name" value="ATE_C"/>
    <property type="match status" value="1"/>
</dbReference>
<keyword evidence="2 4" id="KW-0808">Transferase</keyword>